<feature type="non-terminal residue" evidence="1">
    <location>
        <position position="248"/>
    </location>
</feature>
<accession>X0WML7</accession>
<gene>
    <name evidence="1" type="ORF">S01H1_68408</name>
</gene>
<comment type="caution">
    <text evidence="1">The sequence shown here is derived from an EMBL/GenBank/DDBJ whole genome shotgun (WGS) entry which is preliminary data.</text>
</comment>
<name>X0WML7_9ZZZZ</name>
<evidence type="ECO:0000313" key="1">
    <source>
        <dbReference type="EMBL" id="GAG31885.1"/>
    </source>
</evidence>
<protein>
    <submittedName>
        <fullName evidence="1">Uncharacterized protein</fullName>
    </submittedName>
</protein>
<sequence>DQIEAINGIVDLLPTNKERILQRKKLIDLTNRLPRYEHATAFVLAAGFNAPNPELRQAWQRLGAVLHARADERWADWRERLDGAIAELQAAFAETANAQQVKQIQEQLAGLKRFETSESFAEQRRKTAFEAAAHWHAMLVASESGDFADAFRRAETISTSRNRYLVRAENLILERRSQWEDAWCGRFDRYCADVTLRLRAADTVAKAERVLPWMMSHVVAQPDSNRASYVVDADQLVEFARLWLKTLQ</sequence>
<feature type="non-terminal residue" evidence="1">
    <location>
        <position position="1"/>
    </location>
</feature>
<proteinExistence type="predicted"/>
<reference evidence="1" key="1">
    <citation type="journal article" date="2014" name="Front. Microbiol.">
        <title>High frequency of phylogenetically diverse reductive dehalogenase-homologous genes in deep subseafloor sedimentary metagenomes.</title>
        <authorList>
            <person name="Kawai M."/>
            <person name="Futagami T."/>
            <person name="Toyoda A."/>
            <person name="Takaki Y."/>
            <person name="Nishi S."/>
            <person name="Hori S."/>
            <person name="Arai W."/>
            <person name="Tsubouchi T."/>
            <person name="Morono Y."/>
            <person name="Uchiyama I."/>
            <person name="Ito T."/>
            <person name="Fujiyama A."/>
            <person name="Inagaki F."/>
            <person name="Takami H."/>
        </authorList>
    </citation>
    <scope>NUCLEOTIDE SEQUENCE</scope>
    <source>
        <strain evidence="1">Expedition CK06-06</strain>
    </source>
</reference>
<organism evidence="1">
    <name type="scientific">marine sediment metagenome</name>
    <dbReference type="NCBI Taxonomy" id="412755"/>
    <lineage>
        <taxon>unclassified sequences</taxon>
        <taxon>metagenomes</taxon>
        <taxon>ecological metagenomes</taxon>
    </lineage>
</organism>
<dbReference type="AlphaFoldDB" id="X0WML7"/>
<dbReference type="EMBL" id="BARS01045366">
    <property type="protein sequence ID" value="GAG31885.1"/>
    <property type="molecule type" value="Genomic_DNA"/>
</dbReference>